<accession>A0A9W8JV91</accession>
<organism evidence="2 3">
    <name type="scientific">Agrocybe chaxingu</name>
    <dbReference type="NCBI Taxonomy" id="84603"/>
    <lineage>
        <taxon>Eukaryota</taxon>
        <taxon>Fungi</taxon>
        <taxon>Dikarya</taxon>
        <taxon>Basidiomycota</taxon>
        <taxon>Agaricomycotina</taxon>
        <taxon>Agaricomycetes</taxon>
        <taxon>Agaricomycetidae</taxon>
        <taxon>Agaricales</taxon>
        <taxon>Agaricineae</taxon>
        <taxon>Strophariaceae</taxon>
        <taxon>Agrocybe</taxon>
    </lineage>
</organism>
<comment type="caution">
    <text evidence="2">The sequence shown here is derived from an EMBL/GenBank/DDBJ whole genome shotgun (WGS) entry which is preliminary data.</text>
</comment>
<keyword evidence="1" id="KW-0732">Signal</keyword>
<reference evidence="2" key="1">
    <citation type="submission" date="2022-07" db="EMBL/GenBank/DDBJ databases">
        <title>Genome Sequence of Agrocybe chaxingu.</title>
        <authorList>
            <person name="Buettner E."/>
        </authorList>
    </citation>
    <scope>NUCLEOTIDE SEQUENCE</scope>
    <source>
        <strain evidence="2">MP-N11</strain>
    </source>
</reference>
<protein>
    <submittedName>
        <fullName evidence="2">Uncharacterized protein</fullName>
    </submittedName>
</protein>
<dbReference type="AlphaFoldDB" id="A0A9W8JV91"/>
<dbReference type="EMBL" id="JANKHO010001085">
    <property type="protein sequence ID" value="KAJ3503846.1"/>
    <property type="molecule type" value="Genomic_DNA"/>
</dbReference>
<evidence type="ECO:0000313" key="2">
    <source>
        <dbReference type="EMBL" id="KAJ3503846.1"/>
    </source>
</evidence>
<evidence type="ECO:0000313" key="3">
    <source>
        <dbReference type="Proteomes" id="UP001148786"/>
    </source>
</evidence>
<keyword evidence="3" id="KW-1185">Reference proteome</keyword>
<sequence>MSLFTLVKFALWVSFLLNTAESFLLSFVRPACRIPGFKSSEFCRSVFAPASSTSRADYRVKTPRSLHEDAFCSILPSSGSYLGLCDHERSPSTLINDPPVSPAFGREIRNFVIALEDLVPLLKGSSLRNRLVLASLVPSIQQASRETVRWLQKDVASLLASINMCIFVFVALRTHLTWFDRALTASAYAIDRAHHNVEAAGSLTRVFSKWFRDHVDREIAESAYRQALKAVRALNHQPDETYKSLKALENIIEGWASVVYEEGIGLAPGKTDDGLAQIWATLWHKKPSVANQVATSMKKMKSFILDIHLHLESVQASVDALRAQAPESPFVDGRTPVESLLHTHSLMEASFLLKGQLATSATMLDISRD</sequence>
<feature type="signal peptide" evidence="1">
    <location>
        <begin position="1"/>
        <end position="22"/>
    </location>
</feature>
<name>A0A9W8JV91_9AGAR</name>
<evidence type="ECO:0000256" key="1">
    <source>
        <dbReference type="SAM" id="SignalP"/>
    </source>
</evidence>
<gene>
    <name evidence="2" type="ORF">NLJ89_g8247</name>
</gene>
<proteinExistence type="predicted"/>
<dbReference type="Proteomes" id="UP001148786">
    <property type="component" value="Unassembled WGS sequence"/>
</dbReference>
<feature type="chain" id="PRO_5041000705" evidence="1">
    <location>
        <begin position="23"/>
        <end position="369"/>
    </location>
</feature>